<protein>
    <submittedName>
        <fullName evidence="2">Uncharacterized protein</fullName>
    </submittedName>
</protein>
<feature type="compositionally biased region" description="Gly residues" evidence="1">
    <location>
        <begin position="336"/>
        <end position="350"/>
    </location>
</feature>
<sequence>MLCKKVVRSALGASRSSGSTGLISKRWIFPGSSPTDQTTEKTWKDTAAEKNQTPDGVTISHPGGAKIELHVPKTVGPGDPVKQQEEATLKYNLPATPPGAHMPRHAGSDEIAPMDADAYVGPAGTTTGPAGKVPTPFEQISKRRYTIASFACGDVHKQKSSTAAVAFLKQPVRSFSNKIEVNPGGARVAALDLQDDTKFVVDAAVAEFNEGKISGSQARQSPLEVSRFDEQHSEAALGSAEGSFATGVQRQAGQAQADSMGTGGFLNPPPGEVYDGAHNTPEIPEHGTPGTVKGANLSSVDADGAFGGASQSGAGHEQAEGMGTGGALNPPPGEIYTGGGLSSSGKGVSGSSGSQEAAPLKDANYSVTADSSVPPGGRGFFTAPAWFSGTPAESKTPGAGPKKDSYAEVKHLPDRPEPVDAGIVTDLQTGVNVIGGTPVKPQAQRMTHPDQLHRDTEGMQPEIDPVIQKMVPDENTTLAGRPH</sequence>
<gene>
    <name evidence="2" type="ORF">WJX75_003402</name>
</gene>
<proteinExistence type="predicted"/>
<feature type="region of interest" description="Disordered" evidence="1">
    <location>
        <begin position="11"/>
        <end position="43"/>
    </location>
</feature>
<feature type="compositionally biased region" description="Polar residues" evidence="1">
    <location>
        <begin position="246"/>
        <end position="259"/>
    </location>
</feature>
<comment type="caution">
    <text evidence="2">The sequence shown here is derived from an EMBL/GenBank/DDBJ whole genome shotgun (WGS) entry which is preliminary data.</text>
</comment>
<feature type="region of interest" description="Disordered" evidence="1">
    <location>
        <begin position="214"/>
        <end position="406"/>
    </location>
</feature>
<dbReference type="Proteomes" id="UP001491310">
    <property type="component" value="Unassembled WGS sequence"/>
</dbReference>
<evidence type="ECO:0000256" key="1">
    <source>
        <dbReference type="SAM" id="MobiDB-lite"/>
    </source>
</evidence>
<keyword evidence="3" id="KW-1185">Reference proteome</keyword>
<dbReference type="EMBL" id="JALJOT010000002">
    <property type="protein sequence ID" value="KAK9917346.1"/>
    <property type="molecule type" value="Genomic_DNA"/>
</dbReference>
<accession>A0ABR2Z0Y9</accession>
<evidence type="ECO:0000313" key="3">
    <source>
        <dbReference type="Proteomes" id="UP001491310"/>
    </source>
</evidence>
<feature type="compositionally biased region" description="Low complexity" evidence="1">
    <location>
        <begin position="301"/>
        <end position="315"/>
    </location>
</feature>
<feature type="region of interest" description="Disordered" evidence="1">
    <location>
        <begin position="433"/>
        <end position="483"/>
    </location>
</feature>
<feature type="compositionally biased region" description="Polar residues" evidence="1">
    <location>
        <begin position="474"/>
        <end position="483"/>
    </location>
</feature>
<feature type="compositionally biased region" description="Basic and acidic residues" evidence="1">
    <location>
        <begin position="447"/>
        <end position="457"/>
    </location>
</feature>
<evidence type="ECO:0000313" key="2">
    <source>
        <dbReference type="EMBL" id="KAK9917346.1"/>
    </source>
</evidence>
<organism evidence="2 3">
    <name type="scientific">Coccomyxa subellipsoidea</name>
    <dbReference type="NCBI Taxonomy" id="248742"/>
    <lineage>
        <taxon>Eukaryota</taxon>
        <taxon>Viridiplantae</taxon>
        <taxon>Chlorophyta</taxon>
        <taxon>core chlorophytes</taxon>
        <taxon>Trebouxiophyceae</taxon>
        <taxon>Trebouxiophyceae incertae sedis</taxon>
        <taxon>Coccomyxaceae</taxon>
        <taxon>Coccomyxa</taxon>
    </lineage>
</organism>
<reference evidence="2 3" key="1">
    <citation type="journal article" date="2024" name="Nat. Commun.">
        <title>Phylogenomics reveals the evolutionary origins of lichenization in chlorophyte algae.</title>
        <authorList>
            <person name="Puginier C."/>
            <person name="Libourel C."/>
            <person name="Otte J."/>
            <person name="Skaloud P."/>
            <person name="Haon M."/>
            <person name="Grisel S."/>
            <person name="Petersen M."/>
            <person name="Berrin J.G."/>
            <person name="Delaux P.M."/>
            <person name="Dal Grande F."/>
            <person name="Keller J."/>
        </authorList>
    </citation>
    <scope>NUCLEOTIDE SEQUENCE [LARGE SCALE GENOMIC DNA]</scope>
    <source>
        <strain evidence="2 3">SAG 216-7</strain>
    </source>
</reference>
<name>A0ABR2Z0Y9_9CHLO</name>